<dbReference type="Proteomes" id="UP000243499">
    <property type="component" value="Chromosome 5"/>
</dbReference>
<accession>A0A2S3HXE0</accession>
<gene>
    <name evidence="1" type="ORF">PAHAL_5G457000</name>
</gene>
<name>A0A2S3HXE0_9POAL</name>
<evidence type="ECO:0000313" key="1">
    <source>
        <dbReference type="EMBL" id="PAN32019.2"/>
    </source>
</evidence>
<protein>
    <submittedName>
        <fullName evidence="1">Uncharacterized protein</fullName>
    </submittedName>
</protein>
<reference evidence="1" key="1">
    <citation type="submission" date="2018-04" db="EMBL/GenBank/DDBJ databases">
        <title>WGS assembly of Panicum hallii.</title>
        <authorList>
            <person name="Lovell J."/>
            <person name="Jenkins J."/>
            <person name="Lowry D."/>
            <person name="Mamidi S."/>
            <person name="Sreedasyam A."/>
            <person name="Weng X."/>
            <person name="Barry K."/>
            <person name="Bonette J."/>
            <person name="Campitelli B."/>
            <person name="Daum C."/>
            <person name="Gordon S."/>
            <person name="Gould B."/>
            <person name="Lipzen A."/>
            <person name="Macqueen A."/>
            <person name="Palacio-Mejia J."/>
            <person name="Plott C."/>
            <person name="Shakirov E."/>
            <person name="Shu S."/>
            <person name="Yoshinaga Y."/>
            <person name="Zane M."/>
            <person name="Rokhsar D."/>
            <person name="Grimwood J."/>
            <person name="Schmutz J."/>
            <person name="Juenger T."/>
        </authorList>
    </citation>
    <scope>NUCLEOTIDE SEQUENCE [LARGE SCALE GENOMIC DNA]</scope>
    <source>
        <strain evidence="1">FIL2</strain>
    </source>
</reference>
<proteinExistence type="predicted"/>
<sequence length="66" mass="7743">MFAFPTIIWKSESSPLNYYLLKEQKNVSTQFKSSRFEKVDRRCLLTKVRSKSSKCINAQNQSCFSN</sequence>
<dbReference type="Gramene" id="PAN32019">
    <property type="protein sequence ID" value="PAN32019"/>
    <property type="gene ID" value="PAHAL_5G457000"/>
</dbReference>
<dbReference type="EMBL" id="CM008050">
    <property type="protein sequence ID" value="PAN32019.2"/>
    <property type="molecule type" value="Genomic_DNA"/>
</dbReference>
<dbReference type="AlphaFoldDB" id="A0A2S3HXE0"/>
<organism evidence="1">
    <name type="scientific">Panicum hallii</name>
    <dbReference type="NCBI Taxonomy" id="206008"/>
    <lineage>
        <taxon>Eukaryota</taxon>
        <taxon>Viridiplantae</taxon>
        <taxon>Streptophyta</taxon>
        <taxon>Embryophyta</taxon>
        <taxon>Tracheophyta</taxon>
        <taxon>Spermatophyta</taxon>
        <taxon>Magnoliopsida</taxon>
        <taxon>Liliopsida</taxon>
        <taxon>Poales</taxon>
        <taxon>Poaceae</taxon>
        <taxon>PACMAD clade</taxon>
        <taxon>Panicoideae</taxon>
        <taxon>Panicodae</taxon>
        <taxon>Paniceae</taxon>
        <taxon>Panicinae</taxon>
        <taxon>Panicum</taxon>
        <taxon>Panicum sect. Panicum</taxon>
    </lineage>
</organism>